<feature type="region of interest" description="Disordered" evidence="1">
    <location>
        <begin position="45"/>
        <end position="70"/>
    </location>
</feature>
<organism evidence="2">
    <name type="scientific">Chlamydomonas leiostraca</name>
    <dbReference type="NCBI Taxonomy" id="1034604"/>
    <lineage>
        <taxon>Eukaryota</taxon>
        <taxon>Viridiplantae</taxon>
        <taxon>Chlorophyta</taxon>
        <taxon>core chlorophytes</taxon>
        <taxon>Chlorophyceae</taxon>
        <taxon>CS clade</taxon>
        <taxon>Chlamydomonadales</taxon>
        <taxon>Chlamydomonadaceae</taxon>
        <taxon>Chlamydomonas</taxon>
    </lineage>
</organism>
<name>A0A7S0WK68_9CHLO</name>
<evidence type="ECO:0000313" key="2">
    <source>
        <dbReference type="EMBL" id="CAD8670064.1"/>
    </source>
</evidence>
<feature type="compositionally biased region" description="Low complexity" evidence="1">
    <location>
        <begin position="47"/>
        <end position="68"/>
    </location>
</feature>
<protein>
    <submittedName>
        <fullName evidence="2">Uncharacterized protein</fullName>
    </submittedName>
</protein>
<proteinExistence type="predicted"/>
<feature type="region of interest" description="Disordered" evidence="1">
    <location>
        <begin position="296"/>
        <end position="316"/>
    </location>
</feature>
<dbReference type="EMBL" id="HBFB01007025">
    <property type="protein sequence ID" value="CAD8670064.1"/>
    <property type="molecule type" value="Transcribed_RNA"/>
</dbReference>
<dbReference type="AlphaFoldDB" id="A0A7S0WK68"/>
<sequence>MLGMGARRESHKSICSDGTTALATSWPADSCASSAHHTAMHSWGARSGAMPGSSSATAGAAAPSSSMADPHAVPSLLQLQAAIASGSAKSSLDLLAAGPATSAHAAGLPAAPFRRPASHSNLGLHLRSPSSHQVQAGAYCRALSSSCSGGVSGAAAAAVKPDPDAQMLQELLDEQEVAAVVSQARSTPEPLPLEDELAKLGLQPLVKLRHKPAAPHIDMPAPAAAGAAQLRHHLPASGPAPTAGSTSFLHDSSLCPARLSPRQQPKLTDLLHMAQYGRSSAVSAATVQHAAPAWGGAARGGARQHTNAHAPPPAGAAMPPIAATIYTAARPSGAGPAAMECVQHTGAGVSIAPPAAAMLLGAPPARRASRELAGDLTGQLVQPQSAPGMWAEEDRTLSDLLASLSDGAGTPEQQCW</sequence>
<evidence type="ECO:0000256" key="1">
    <source>
        <dbReference type="SAM" id="MobiDB-lite"/>
    </source>
</evidence>
<gene>
    <name evidence="2" type="ORF">CLEI1391_LOCUS3937</name>
</gene>
<reference evidence="2" key="1">
    <citation type="submission" date="2021-01" db="EMBL/GenBank/DDBJ databases">
        <authorList>
            <person name="Corre E."/>
            <person name="Pelletier E."/>
            <person name="Niang G."/>
            <person name="Scheremetjew M."/>
            <person name="Finn R."/>
            <person name="Kale V."/>
            <person name="Holt S."/>
            <person name="Cochrane G."/>
            <person name="Meng A."/>
            <person name="Brown T."/>
            <person name="Cohen L."/>
        </authorList>
    </citation>
    <scope>NUCLEOTIDE SEQUENCE</scope>
    <source>
        <strain evidence="2">SAG 11-49</strain>
    </source>
</reference>
<accession>A0A7S0WK68</accession>